<reference evidence="1" key="1">
    <citation type="submission" date="2020-11" db="EMBL/GenBank/DDBJ databases">
        <authorList>
            <person name="Tran Van P."/>
        </authorList>
    </citation>
    <scope>NUCLEOTIDE SEQUENCE</scope>
</reference>
<dbReference type="InterPro" id="IPR014756">
    <property type="entry name" value="Ig_E-set"/>
</dbReference>
<dbReference type="SUPFAM" id="SSF81296">
    <property type="entry name" value="E set domains"/>
    <property type="match status" value="1"/>
</dbReference>
<sequence length="179" mass="19573">MGQYGGITNSIDINGCDNNQTCKISAYHNVSITIDYILDQDISEPTYSAILTWSPKPGIVNGDIFTMAANACAHTPCPIRKGVAQRLTINPAPHESVYTTGSALNALLKLTIEDKGRTYALCSYMCIYCLNIFRFLNYKIISGRADGKDCGSDRPILLGVMIPDIIANTRRNVGSLPHR</sequence>
<gene>
    <name evidence="1" type="ORF">OSB1V03_LOCUS12275</name>
</gene>
<organism evidence="1">
    <name type="scientific">Medioppia subpectinata</name>
    <dbReference type="NCBI Taxonomy" id="1979941"/>
    <lineage>
        <taxon>Eukaryota</taxon>
        <taxon>Metazoa</taxon>
        <taxon>Ecdysozoa</taxon>
        <taxon>Arthropoda</taxon>
        <taxon>Chelicerata</taxon>
        <taxon>Arachnida</taxon>
        <taxon>Acari</taxon>
        <taxon>Acariformes</taxon>
        <taxon>Sarcoptiformes</taxon>
        <taxon>Oribatida</taxon>
        <taxon>Brachypylina</taxon>
        <taxon>Oppioidea</taxon>
        <taxon>Oppiidae</taxon>
        <taxon>Medioppia</taxon>
    </lineage>
</organism>
<keyword evidence="2" id="KW-1185">Reference proteome</keyword>
<proteinExistence type="predicted"/>
<accession>A0A7R9Q4H2</accession>
<evidence type="ECO:0000313" key="2">
    <source>
        <dbReference type="Proteomes" id="UP000759131"/>
    </source>
</evidence>
<dbReference type="Gene3D" id="2.60.40.770">
    <property type="match status" value="1"/>
</dbReference>
<dbReference type="EMBL" id="CAJPIZ010010100">
    <property type="protein sequence ID" value="CAG2112296.1"/>
    <property type="molecule type" value="Genomic_DNA"/>
</dbReference>
<dbReference type="Proteomes" id="UP000759131">
    <property type="component" value="Unassembled WGS sequence"/>
</dbReference>
<name>A0A7R9Q4H2_9ACAR</name>
<protein>
    <recommendedName>
        <fullName evidence="3">MD-2-related lipid-recognition domain-containing protein</fullName>
    </recommendedName>
</protein>
<dbReference type="EMBL" id="OC864675">
    <property type="protein sequence ID" value="CAD7631866.1"/>
    <property type="molecule type" value="Genomic_DNA"/>
</dbReference>
<evidence type="ECO:0008006" key="3">
    <source>
        <dbReference type="Google" id="ProtNLM"/>
    </source>
</evidence>
<dbReference type="AlphaFoldDB" id="A0A7R9Q4H2"/>
<evidence type="ECO:0000313" key="1">
    <source>
        <dbReference type="EMBL" id="CAD7631866.1"/>
    </source>
</evidence>